<sequence length="472" mass="55192">MKTRSAFLLFLLPLLFFASCNQTSKSQSQVQKSKNQIWEVREKNYSLDIEFIDSIQFYVEKSKTKPVDTLQKITDFATAKKMLTGVVEFREHQEYKGLRRILFRNGGIYNSPYDEEGFVAYYPSEDIILFEGGHSSDVSFDLKDGRETEIAGNPDLMYNSPQKTVRLNGYYPGQECDTYFIQKKMAGRFENIIPLSEVFEKREKTFLCHIPEAFWQNEEVLYMKEVMFWEENKHVTKYYKITLINTNFEPVKEAVWRSKNPFDFIPEGYKLFKDEYPAEGQEDGLIKGDLNKDGLEDVIMLIKGTDTSMVVKNTHGKMVDRNRRGIIILFNKKDHYELGLKNYTCFTSENEEGGVYFPPDLGIMVERGNLKIHYAHGRYGHWAYTFTYRNRDFEMIGYDESSNHGPVVLSETSINFLTKKKLTRKNINQAEDDGGEEVFEDTWEDISLEELTRLSEIRNFEEFDVSEAYSKP</sequence>
<gene>
    <name evidence="2" type="ORF">VJ786_06900</name>
</gene>
<evidence type="ECO:0000313" key="2">
    <source>
        <dbReference type="EMBL" id="MEI5984623.1"/>
    </source>
</evidence>
<reference evidence="2 3" key="1">
    <citation type="submission" date="2024-01" db="EMBL/GenBank/DDBJ databases">
        <title>Sphingobacterium tenebrionis sp. nov., a novel endophyte isolated from tenebrio molitor intestines.</title>
        <authorList>
            <person name="Zhang C."/>
        </authorList>
    </citation>
    <scope>NUCLEOTIDE SEQUENCE [LARGE SCALE GENOMIC DNA]</scope>
    <source>
        <strain evidence="2 3">PU5-4</strain>
    </source>
</reference>
<dbReference type="RefSeq" id="WP_218962216.1">
    <property type="nucleotide sequence ID" value="NZ_JAYLLN010000012.1"/>
</dbReference>
<keyword evidence="3" id="KW-1185">Reference proteome</keyword>
<evidence type="ECO:0000313" key="3">
    <source>
        <dbReference type="Proteomes" id="UP001363035"/>
    </source>
</evidence>
<keyword evidence="1" id="KW-0732">Signal</keyword>
<accession>A0ABU8I523</accession>
<protein>
    <recommendedName>
        <fullName evidence="4">VCBS repeat-containing protein</fullName>
    </recommendedName>
</protein>
<dbReference type="EMBL" id="JAYLLN010000012">
    <property type="protein sequence ID" value="MEI5984623.1"/>
    <property type="molecule type" value="Genomic_DNA"/>
</dbReference>
<comment type="caution">
    <text evidence="2">The sequence shown here is derived from an EMBL/GenBank/DDBJ whole genome shotgun (WGS) entry which is preliminary data.</text>
</comment>
<organism evidence="2 3">
    <name type="scientific">Sphingobacterium tenebrionis</name>
    <dbReference type="NCBI Taxonomy" id="3111775"/>
    <lineage>
        <taxon>Bacteria</taxon>
        <taxon>Pseudomonadati</taxon>
        <taxon>Bacteroidota</taxon>
        <taxon>Sphingobacteriia</taxon>
        <taxon>Sphingobacteriales</taxon>
        <taxon>Sphingobacteriaceae</taxon>
        <taxon>Sphingobacterium</taxon>
    </lineage>
</organism>
<dbReference type="Proteomes" id="UP001363035">
    <property type="component" value="Unassembled WGS sequence"/>
</dbReference>
<feature type="chain" id="PRO_5046394934" description="VCBS repeat-containing protein" evidence="1">
    <location>
        <begin position="19"/>
        <end position="472"/>
    </location>
</feature>
<feature type="signal peptide" evidence="1">
    <location>
        <begin position="1"/>
        <end position="18"/>
    </location>
</feature>
<proteinExistence type="predicted"/>
<dbReference type="PROSITE" id="PS51257">
    <property type="entry name" value="PROKAR_LIPOPROTEIN"/>
    <property type="match status" value="1"/>
</dbReference>
<evidence type="ECO:0008006" key="4">
    <source>
        <dbReference type="Google" id="ProtNLM"/>
    </source>
</evidence>
<evidence type="ECO:0000256" key="1">
    <source>
        <dbReference type="SAM" id="SignalP"/>
    </source>
</evidence>
<name>A0ABU8I523_9SPHI</name>